<organism evidence="6 7">
    <name type="scientific">Allopusillimonas soli</name>
    <dbReference type="NCBI Taxonomy" id="659016"/>
    <lineage>
        <taxon>Bacteria</taxon>
        <taxon>Pseudomonadati</taxon>
        <taxon>Pseudomonadota</taxon>
        <taxon>Betaproteobacteria</taxon>
        <taxon>Burkholderiales</taxon>
        <taxon>Alcaligenaceae</taxon>
        <taxon>Allopusillimonas</taxon>
    </lineage>
</organism>
<dbReference type="Pfam" id="PF00126">
    <property type="entry name" value="HTH_1"/>
    <property type="match status" value="1"/>
</dbReference>
<dbReference type="PANTHER" id="PTHR30346:SF0">
    <property type="entry name" value="HCA OPERON TRANSCRIPTIONAL ACTIVATOR HCAR"/>
    <property type="match status" value="1"/>
</dbReference>
<keyword evidence="2" id="KW-0805">Transcription regulation</keyword>
<dbReference type="InterPro" id="IPR005119">
    <property type="entry name" value="LysR_subst-bd"/>
</dbReference>
<reference evidence="6 7" key="1">
    <citation type="submission" date="2020-07" db="EMBL/GenBank/DDBJ databases">
        <title>Taxonomic revisions and descriptions of new bacterial species based on genomic comparisons in the high-G+C-content subgroup of the family Alcaligenaceae.</title>
        <authorList>
            <person name="Szabo A."/>
            <person name="Felfoldi T."/>
        </authorList>
    </citation>
    <scope>NUCLEOTIDE SEQUENCE [LARGE SCALE GENOMIC DNA]</scope>
    <source>
        <strain evidence="6 7">DSM 25264</strain>
    </source>
</reference>
<dbReference type="InterPro" id="IPR000847">
    <property type="entry name" value="LysR_HTH_N"/>
</dbReference>
<dbReference type="Proteomes" id="UP000580517">
    <property type="component" value="Unassembled WGS sequence"/>
</dbReference>
<evidence type="ECO:0000313" key="6">
    <source>
        <dbReference type="EMBL" id="NYT36024.1"/>
    </source>
</evidence>
<sequence>MDFRHLQQFVVLAETLNFRRAAERLHMSQPPLSVSIRKLESELGVDLFVRGKDGVRLTPSGEAALADARRALFHANQFNEAARAASTGDGGVLRVGFVGSATHYILPRIVTAFRSRHPGVQLVLREATSVRIMQGLEDDTLDVGVVRVPVSSHAGTRLLPLQTEPFILAVPSAHPLAKVNPVRLQDLSEEGFILYTQSDAAGLRMASIHACQLRGFTPRLAQEAVQVQTVLSLVEAGLGIALVPSINRRLNSEKITYKALADFPESASIGISLTWRPDVETPALRNFLQVASQLFDLQ</sequence>
<comment type="similarity">
    <text evidence="1">Belongs to the LysR transcriptional regulatory family.</text>
</comment>
<keyword evidence="7" id="KW-1185">Reference proteome</keyword>
<dbReference type="PANTHER" id="PTHR30346">
    <property type="entry name" value="TRANSCRIPTIONAL DUAL REGULATOR HCAR-RELATED"/>
    <property type="match status" value="1"/>
</dbReference>
<dbReference type="SUPFAM" id="SSF53850">
    <property type="entry name" value="Periplasmic binding protein-like II"/>
    <property type="match status" value="1"/>
</dbReference>
<dbReference type="FunFam" id="1.10.10.10:FF:000001">
    <property type="entry name" value="LysR family transcriptional regulator"/>
    <property type="match status" value="1"/>
</dbReference>
<dbReference type="InterPro" id="IPR036390">
    <property type="entry name" value="WH_DNA-bd_sf"/>
</dbReference>
<accession>A0A853F643</accession>
<dbReference type="SUPFAM" id="SSF46785">
    <property type="entry name" value="Winged helix' DNA-binding domain"/>
    <property type="match status" value="1"/>
</dbReference>
<keyword evidence="4" id="KW-0804">Transcription</keyword>
<dbReference type="GO" id="GO:0032993">
    <property type="term" value="C:protein-DNA complex"/>
    <property type="evidence" value="ECO:0007669"/>
    <property type="project" value="TreeGrafter"/>
</dbReference>
<feature type="domain" description="HTH lysR-type" evidence="5">
    <location>
        <begin position="1"/>
        <end position="58"/>
    </location>
</feature>
<dbReference type="EMBL" id="JACCEW010000001">
    <property type="protein sequence ID" value="NYT36024.1"/>
    <property type="molecule type" value="Genomic_DNA"/>
</dbReference>
<evidence type="ECO:0000259" key="5">
    <source>
        <dbReference type="PROSITE" id="PS50931"/>
    </source>
</evidence>
<evidence type="ECO:0000256" key="3">
    <source>
        <dbReference type="ARBA" id="ARBA00023125"/>
    </source>
</evidence>
<comment type="caution">
    <text evidence="6">The sequence shown here is derived from an EMBL/GenBank/DDBJ whole genome shotgun (WGS) entry which is preliminary data.</text>
</comment>
<dbReference type="PRINTS" id="PR00039">
    <property type="entry name" value="HTHLYSR"/>
</dbReference>
<dbReference type="Gene3D" id="1.10.10.10">
    <property type="entry name" value="Winged helix-like DNA-binding domain superfamily/Winged helix DNA-binding domain"/>
    <property type="match status" value="1"/>
</dbReference>
<dbReference type="InterPro" id="IPR036388">
    <property type="entry name" value="WH-like_DNA-bd_sf"/>
</dbReference>
<dbReference type="CDD" id="cd08414">
    <property type="entry name" value="PBP2_LTTR_aromatics_like"/>
    <property type="match status" value="1"/>
</dbReference>
<dbReference type="RefSeq" id="WP_129967942.1">
    <property type="nucleotide sequence ID" value="NZ_JACCEW010000001.1"/>
</dbReference>
<dbReference type="AlphaFoldDB" id="A0A853F643"/>
<dbReference type="GO" id="GO:0003700">
    <property type="term" value="F:DNA-binding transcription factor activity"/>
    <property type="evidence" value="ECO:0007669"/>
    <property type="project" value="InterPro"/>
</dbReference>
<evidence type="ECO:0000256" key="2">
    <source>
        <dbReference type="ARBA" id="ARBA00023015"/>
    </source>
</evidence>
<dbReference type="GO" id="GO:0003677">
    <property type="term" value="F:DNA binding"/>
    <property type="evidence" value="ECO:0007669"/>
    <property type="project" value="UniProtKB-KW"/>
</dbReference>
<proteinExistence type="inferred from homology"/>
<gene>
    <name evidence="6" type="ORF">H0A68_04000</name>
</gene>
<dbReference type="OrthoDB" id="9157176at2"/>
<evidence type="ECO:0000313" key="7">
    <source>
        <dbReference type="Proteomes" id="UP000580517"/>
    </source>
</evidence>
<dbReference type="Pfam" id="PF03466">
    <property type="entry name" value="LysR_substrate"/>
    <property type="match status" value="1"/>
</dbReference>
<evidence type="ECO:0000256" key="4">
    <source>
        <dbReference type="ARBA" id="ARBA00023163"/>
    </source>
</evidence>
<protein>
    <submittedName>
        <fullName evidence="6">LysR family transcriptional regulator</fullName>
    </submittedName>
</protein>
<dbReference type="PROSITE" id="PS50931">
    <property type="entry name" value="HTH_LYSR"/>
    <property type="match status" value="1"/>
</dbReference>
<evidence type="ECO:0000256" key="1">
    <source>
        <dbReference type="ARBA" id="ARBA00009437"/>
    </source>
</evidence>
<name>A0A853F643_9BURK</name>
<dbReference type="Gene3D" id="3.40.190.10">
    <property type="entry name" value="Periplasmic binding protein-like II"/>
    <property type="match status" value="2"/>
</dbReference>
<keyword evidence="3" id="KW-0238">DNA-binding</keyword>